<reference evidence="5 6" key="1">
    <citation type="journal article" date="2017" name="Mol. Ecol.">
        <title>Comparative and population genomic landscape of Phellinus noxius: A hypervariable fungus causing root rot in trees.</title>
        <authorList>
            <person name="Chung C.L."/>
            <person name="Lee T.J."/>
            <person name="Akiba M."/>
            <person name="Lee H.H."/>
            <person name="Kuo T.H."/>
            <person name="Liu D."/>
            <person name="Ke H.M."/>
            <person name="Yokoi T."/>
            <person name="Roa M.B."/>
            <person name="Lu M.J."/>
            <person name="Chang Y.Y."/>
            <person name="Ann P.J."/>
            <person name="Tsai J.N."/>
            <person name="Chen C.Y."/>
            <person name="Tzean S.S."/>
            <person name="Ota Y."/>
            <person name="Hattori T."/>
            <person name="Sahashi N."/>
            <person name="Liou R.F."/>
            <person name="Kikuchi T."/>
            <person name="Tsai I.J."/>
        </authorList>
    </citation>
    <scope>NUCLEOTIDE SEQUENCE [LARGE SCALE GENOMIC DNA]</scope>
    <source>
        <strain evidence="5 6">FFPRI411160</strain>
    </source>
</reference>
<dbReference type="EMBL" id="NBII01000002">
    <property type="protein sequence ID" value="PAV22483.1"/>
    <property type="molecule type" value="Genomic_DNA"/>
</dbReference>
<feature type="region of interest" description="Disordered" evidence="3">
    <location>
        <begin position="1"/>
        <end position="148"/>
    </location>
</feature>
<comment type="caution">
    <text evidence="5">The sequence shown here is derived from an EMBL/GenBank/DDBJ whole genome shotgun (WGS) entry which is preliminary data.</text>
</comment>
<dbReference type="OrthoDB" id="167718at2759"/>
<evidence type="ECO:0000256" key="3">
    <source>
        <dbReference type="SAM" id="MobiDB-lite"/>
    </source>
</evidence>
<dbReference type="InterPro" id="IPR034228">
    <property type="entry name" value="Nop6_RRM"/>
</dbReference>
<feature type="compositionally biased region" description="Acidic residues" evidence="3">
    <location>
        <begin position="81"/>
        <end position="90"/>
    </location>
</feature>
<feature type="domain" description="RRM" evidence="4">
    <location>
        <begin position="151"/>
        <end position="235"/>
    </location>
</feature>
<dbReference type="GO" id="GO:0019843">
    <property type="term" value="F:rRNA binding"/>
    <property type="evidence" value="ECO:0007669"/>
    <property type="project" value="TreeGrafter"/>
</dbReference>
<dbReference type="GO" id="GO:0042274">
    <property type="term" value="P:ribosomal small subunit biogenesis"/>
    <property type="evidence" value="ECO:0007669"/>
    <property type="project" value="TreeGrafter"/>
</dbReference>
<accession>A0A286USA1</accession>
<dbReference type="GO" id="GO:0005730">
    <property type="term" value="C:nucleolus"/>
    <property type="evidence" value="ECO:0007669"/>
    <property type="project" value="TreeGrafter"/>
</dbReference>
<dbReference type="InterPro" id="IPR012677">
    <property type="entry name" value="Nucleotide-bd_a/b_plait_sf"/>
</dbReference>
<dbReference type="Pfam" id="PF00076">
    <property type="entry name" value="RRM_1"/>
    <property type="match status" value="1"/>
</dbReference>
<dbReference type="PROSITE" id="PS50102">
    <property type="entry name" value="RRM"/>
    <property type="match status" value="1"/>
</dbReference>
<evidence type="ECO:0000259" key="4">
    <source>
        <dbReference type="PROSITE" id="PS50102"/>
    </source>
</evidence>
<dbReference type="Gene3D" id="3.30.70.330">
    <property type="match status" value="1"/>
</dbReference>
<sequence length="374" mass="40940">MGSESDQLQKLTKKQRKALAFRDKKAGKGKGKAKPEPNALPELDSEEEQDLHKLDPNTKNLEPKPETQTLKAKGKRKAAVDDGDDKEDSETAANEVSQEKVTKKRKRIEDTPSTTVPEDDDAKTDHVGESKRKKTKKDSDENEDSKSKARYILFVGNLKYTTSKEAIQDHFSVCDPPPQIRLLTPKSKTPSITPTSKSKGCAFLEFTHRNALQQALKLHHSTLDDRRINVELSAGGGGSGESRLIKIKARNKELASQRAKHLQKSKPKTDSDELSSTSTSNTKAERHSSTSGTDLAPAHKRTWTIPEEGDDDNEGRTRRGGVKHAANNRIRGKRGNEGGGRGRGDSDRGGRGGARGTFRKAKAWGTGVNAIPVG</sequence>
<keyword evidence="1 2" id="KW-0694">RNA-binding</keyword>
<keyword evidence="6" id="KW-1185">Reference proteome</keyword>
<dbReference type="PANTHER" id="PTHR23236:SF51">
    <property type="entry name" value="NUCLEOLAR PROTEIN 6"/>
    <property type="match status" value="1"/>
</dbReference>
<dbReference type="InterPro" id="IPR035979">
    <property type="entry name" value="RBD_domain_sf"/>
</dbReference>
<feature type="region of interest" description="Disordered" evidence="3">
    <location>
        <begin position="251"/>
        <end position="374"/>
    </location>
</feature>
<evidence type="ECO:0000313" key="5">
    <source>
        <dbReference type="EMBL" id="PAV22483.1"/>
    </source>
</evidence>
<feature type="compositionally biased region" description="Basic and acidic residues" evidence="3">
    <location>
        <begin position="334"/>
        <end position="350"/>
    </location>
</feature>
<evidence type="ECO:0000256" key="2">
    <source>
        <dbReference type="PROSITE-ProRule" id="PRU00176"/>
    </source>
</evidence>
<feature type="compositionally biased region" description="Basic and acidic residues" evidence="3">
    <location>
        <begin position="50"/>
        <end position="65"/>
    </location>
</feature>
<dbReference type="SUPFAM" id="SSF54928">
    <property type="entry name" value="RNA-binding domain, RBD"/>
    <property type="match status" value="1"/>
</dbReference>
<gene>
    <name evidence="5" type="ORF">PNOK_0244000</name>
</gene>
<dbReference type="AlphaFoldDB" id="A0A286USA1"/>
<dbReference type="InParanoid" id="A0A286USA1"/>
<dbReference type="CDD" id="cd12400">
    <property type="entry name" value="RRM_Nop6"/>
    <property type="match status" value="1"/>
</dbReference>
<name>A0A286USA1_9AGAM</name>
<dbReference type="STRING" id="2282107.A0A286USA1"/>
<organism evidence="5 6">
    <name type="scientific">Pyrrhoderma noxium</name>
    <dbReference type="NCBI Taxonomy" id="2282107"/>
    <lineage>
        <taxon>Eukaryota</taxon>
        <taxon>Fungi</taxon>
        <taxon>Dikarya</taxon>
        <taxon>Basidiomycota</taxon>
        <taxon>Agaricomycotina</taxon>
        <taxon>Agaricomycetes</taxon>
        <taxon>Hymenochaetales</taxon>
        <taxon>Hymenochaetaceae</taxon>
        <taxon>Pyrrhoderma</taxon>
    </lineage>
</organism>
<evidence type="ECO:0000313" key="6">
    <source>
        <dbReference type="Proteomes" id="UP000217199"/>
    </source>
</evidence>
<dbReference type="PANTHER" id="PTHR23236">
    <property type="entry name" value="EUKARYOTIC TRANSLATION INITIATION FACTOR 4B/4H"/>
    <property type="match status" value="1"/>
</dbReference>
<proteinExistence type="predicted"/>
<protein>
    <submittedName>
        <fullName evidence="5">Rna binding protein</fullName>
    </submittedName>
</protein>
<dbReference type="Proteomes" id="UP000217199">
    <property type="component" value="Unassembled WGS sequence"/>
</dbReference>
<dbReference type="SMART" id="SM00360">
    <property type="entry name" value="RRM"/>
    <property type="match status" value="1"/>
</dbReference>
<evidence type="ECO:0000256" key="1">
    <source>
        <dbReference type="ARBA" id="ARBA00022884"/>
    </source>
</evidence>
<dbReference type="InterPro" id="IPR000504">
    <property type="entry name" value="RRM_dom"/>
</dbReference>
<feature type="compositionally biased region" description="Polar residues" evidence="3">
    <location>
        <begin position="1"/>
        <end position="10"/>
    </location>
</feature>